<feature type="region of interest" description="Disordered" evidence="1">
    <location>
        <begin position="164"/>
        <end position="199"/>
    </location>
</feature>
<evidence type="ECO:0000313" key="3">
    <source>
        <dbReference type="Proteomes" id="UP000095192"/>
    </source>
</evidence>
<feature type="compositionally biased region" description="Low complexity" evidence="1">
    <location>
        <begin position="182"/>
        <end position="199"/>
    </location>
</feature>
<gene>
    <name evidence="2" type="ORF">cyc_08430</name>
</gene>
<name>A0A1D3DA58_9EIME</name>
<evidence type="ECO:0000256" key="1">
    <source>
        <dbReference type="SAM" id="MobiDB-lite"/>
    </source>
</evidence>
<comment type="caution">
    <text evidence="2">The sequence shown here is derived from an EMBL/GenBank/DDBJ whole genome shotgun (WGS) entry which is preliminary data.</text>
</comment>
<proteinExistence type="predicted"/>
<dbReference type="EMBL" id="JROU02000101">
    <property type="protein sequence ID" value="OEH80359.1"/>
    <property type="molecule type" value="Genomic_DNA"/>
</dbReference>
<accession>A0A1D3DA58</accession>
<organism evidence="2 3">
    <name type="scientific">Cyclospora cayetanensis</name>
    <dbReference type="NCBI Taxonomy" id="88456"/>
    <lineage>
        <taxon>Eukaryota</taxon>
        <taxon>Sar</taxon>
        <taxon>Alveolata</taxon>
        <taxon>Apicomplexa</taxon>
        <taxon>Conoidasida</taxon>
        <taxon>Coccidia</taxon>
        <taxon>Eucoccidiorida</taxon>
        <taxon>Eimeriorina</taxon>
        <taxon>Eimeriidae</taxon>
        <taxon>Cyclospora</taxon>
    </lineage>
</organism>
<dbReference type="AlphaFoldDB" id="A0A1D3DA58"/>
<protein>
    <submittedName>
        <fullName evidence="2">Uncharacterized protein</fullName>
    </submittedName>
</protein>
<dbReference type="VEuPathDB" id="ToxoDB:cyc_08430"/>
<keyword evidence="3" id="KW-1185">Reference proteome</keyword>
<dbReference type="InParanoid" id="A0A1D3DA58"/>
<dbReference type="Proteomes" id="UP000095192">
    <property type="component" value="Unassembled WGS sequence"/>
</dbReference>
<reference evidence="2 3" key="1">
    <citation type="journal article" date="2016" name="BMC Genomics">
        <title>Comparative genomics reveals Cyclospora cayetanensis possesses coccidia-like metabolism and invasion components but unique surface antigens.</title>
        <authorList>
            <person name="Liu S."/>
            <person name="Wang L."/>
            <person name="Zheng H."/>
            <person name="Xu Z."/>
            <person name="Roellig D.M."/>
            <person name="Li N."/>
            <person name="Frace M.A."/>
            <person name="Tang K."/>
            <person name="Arrowood M.J."/>
            <person name="Moss D.M."/>
            <person name="Zhang L."/>
            <person name="Feng Y."/>
            <person name="Xiao L."/>
        </authorList>
    </citation>
    <scope>NUCLEOTIDE SEQUENCE [LARGE SCALE GENOMIC DNA]</scope>
    <source>
        <strain evidence="2 3">CHN_HEN01</strain>
    </source>
</reference>
<evidence type="ECO:0000313" key="2">
    <source>
        <dbReference type="EMBL" id="OEH80359.1"/>
    </source>
</evidence>
<sequence>MRVSPSIPPRRLSSQLAQKDCHRKGIGEFADSQEIGLFQALHKALLGRLLQGQSSFKGIAPLYIAALDASAALDGLLLLRRLSGASPAAASTAAAAETSAPTATECSMAVASKRLLRLYPADRLELVRHIPSWLQLLPPAARAPQPYDILLELVHSVLRSVDRGCSEEEGSGESDGVGEATGEGEAAANSKAASPPANSKPLEIRAEGALRASVAALLRLIETDLCLRLGVESATKAAEARDAMESSESSDSAAALVQHRVWTCLPSSVGTNGASVFIAWKGNSDSASSGSRHQGVEELLQLFVRYPVLSVQLKIDLLQDLAGLLELLTNLSICLSAVAGTESWWAVFSSLSEHLMQCKYPRLKLAAATTVAELVKHYMHVGSMRGQQQWRGPEEVEGGAKVSRGTNMFPEGGDTQLHQNFCFSGEFLQSDVAATEGGAAAQPLPEGATCQGTWAVLSLCIAPQAEKGLQHQDEGCLTESAGRIQEMQRSLRLRLSEAQDRADACRKAATGGL</sequence>